<dbReference type="Proteomes" id="UP001611415">
    <property type="component" value="Unassembled WGS sequence"/>
</dbReference>
<dbReference type="InterPro" id="IPR013525">
    <property type="entry name" value="ABC2_TM"/>
</dbReference>
<keyword evidence="4 6" id="KW-0472">Membrane</keyword>
<comment type="subcellular location">
    <subcellularLocation>
        <location evidence="1">Membrane</location>
        <topology evidence="1">Multi-pass membrane protein</topology>
    </subcellularLocation>
</comment>
<protein>
    <submittedName>
        <fullName evidence="8">ABC transporter permease</fullName>
    </submittedName>
</protein>
<comment type="caution">
    <text evidence="8">The sequence shown here is derived from an EMBL/GenBank/DDBJ whole genome shotgun (WGS) entry which is preliminary data.</text>
</comment>
<feature type="transmembrane region" description="Helical" evidence="6">
    <location>
        <begin position="174"/>
        <end position="194"/>
    </location>
</feature>
<reference evidence="8 9" key="1">
    <citation type="submission" date="2024-10" db="EMBL/GenBank/DDBJ databases">
        <title>The Natural Products Discovery Center: Release of the First 8490 Sequenced Strains for Exploring Actinobacteria Biosynthetic Diversity.</title>
        <authorList>
            <person name="Kalkreuter E."/>
            <person name="Kautsar S.A."/>
            <person name="Yang D."/>
            <person name="Bader C.D."/>
            <person name="Teijaro C.N."/>
            <person name="Fluegel L."/>
            <person name="Davis C.M."/>
            <person name="Simpson J.R."/>
            <person name="Lauterbach L."/>
            <person name="Steele A.D."/>
            <person name="Gui C."/>
            <person name="Meng S."/>
            <person name="Li G."/>
            <person name="Viehrig K."/>
            <person name="Ye F."/>
            <person name="Su P."/>
            <person name="Kiefer A.F."/>
            <person name="Nichols A."/>
            <person name="Cepeda A.J."/>
            <person name="Yan W."/>
            <person name="Fan B."/>
            <person name="Jiang Y."/>
            <person name="Adhikari A."/>
            <person name="Zheng C.-J."/>
            <person name="Schuster L."/>
            <person name="Cowan T.M."/>
            <person name="Smanski M.J."/>
            <person name="Chevrette M.G."/>
            <person name="De Carvalho L.P.S."/>
            <person name="Shen B."/>
        </authorList>
    </citation>
    <scope>NUCLEOTIDE SEQUENCE [LARGE SCALE GENOMIC DNA]</scope>
    <source>
        <strain evidence="8 9">NPDC019275</strain>
    </source>
</reference>
<keyword evidence="3 6" id="KW-1133">Transmembrane helix</keyword>
<organism evidence="8 9">
    <name type="scientific">Nocardia xishanensis</name>
    <dbReference type="NCBI Taxonomy" id="238964"/>
    <lineage>
        <taxon>Bacteria</taxon>
        <taxon>Bacillati</taxon>
        <taxon>Actinomycetota</taxon>
        <taxon>Actinomycetes</taxon>
        <taxon>Mycobacteriales</taxon>
        <taxon>Nocardiaceae</taxon>
        <taxon>Nocardia</taxon>
    </lineage>
</organism>
<evidence type="ECO:0000256" key="1">
    <source>
        <dbReference type="ARBA" id="ARBA00004141"/>
    </source>
</evidence>
<evidence type="ECO:0000256" key="5">
    <source>
        <dbReference type="ARBA" id="ARBA00023251"/>
    </source>
</evidence>
<dbReference type="InterPro" id="IPR047817">
    <property type="entry name" value="ABC2_TM_bact-type"/>
</dbReference>
<dbReference type="PANTHER" id="PTHR43229:SF2">
    <property type="entry name" value="NODULATION PROTEIN J"/>
    <property type="match status" value="1"/>
</dbReference>
<evidence type="ECO:0000313" key="9">
    <source>
        <dbReference type="Proteomes" id="UP001611415"/>
    </source>
</evidence>
<sequence length="283" mass="29938">MNPITNAVHAGLARGAIELRQTMTNGQDLFGLLFWPVIMVVVLIFMRNATFGSSGFMLGTLALPSILGMLISFNGIFGIAQLLSMEREDGTLLRAKATPNGMVGYLVGKVVTVSGWVLVPFVIVLVPGLFVVGDVALNTAGAWLSLIGIVLLGMLATLPIGASIGSLFANPRGVGFASMPIMGLVAVSGIFYPITSMPGWVQGIAQCFPIYWLGLGMRAAMLPDDAAAVELGGSWRHMETIAVLGIWAAGGFVLAPVLLRRMARRESGSSVAARREKAMQRAY</sequence>
<evidence type="ECO:0000313" key="8">
    <source>
        <dbReference type="EMBL" id="MFI2476034.1"/>
    </source>
</evidence>
<name>A0ABW7X4R9_9NOCA</name>
<evidence type="ECO:0000259" key="7">
    <source>
        <dbReference type="PROSITE" id="PS51012"/>
    </source>
</evidence>
<evidence type="ECO:0000256" key="6">
    <source>
        <dbReference type="SAM" id="Phobius"/>
    </source>
</evidence>
<dbReference type="Pfam" id="PF12698">
    <property type="entry name" value="ABC2_membrane_3"/>
    <property type="match status" value="1"/>
</dbReference>
<keyword evidence="2 6" id="KW-0812">Transmembrane</keyword>
<feature type="transmembrane region" description="Helical" evidence="6">
    <location>
        <begin position="103"/>
        <end position="130"/>
    </location>
</feature>
<feature type="transmembrane region" description="Helical" evidence="6">
    <location>
        <begin position="29"/>
        <end position="49"/>
    </location>
</feature>
<feature type="transmembrane region" description="Helical" evidence="6">
    <location>
        <begin position="61"/>
        <end position="83"/>
    </location>
</feature>
<dbReference type="InterPro" id="IPR000412">
    <property type="entry name" value="ABC_2_transport"/>
</dbReference>
<dbReference type="PANTHER" id="PTHR43229">
    <property type="entry name" value="NODULATION PROTEIN J"/>
    <property type="match status" value="1"/>
</dbReference>
<proteinExistence type="predicted"/>
<keyword evidence="9" id="KW-1185">Reference proteome</keyword>
<feature type="transmembrane region" description="Helical" evidence="6">
    <location>
        <begin position="241"/>
        <end position="259"/>
    </location>
</feature>
<evidence type="ECO:0000256" key="3">
    <source>
        <dbReference type="ARBA" id="ARBA00022989"/>
    </source>
</evidence>
<dbReference type="InterPro" id="IPR051784">
    <property type="entry name" value="Nod_factor_ABC_transporter"/>
</dbReference>
<accession>A0ABW7X4R9</accession>
<dbReference type="PIRSF" id="PIRSF006648">
    <property type="entry name" value="DrrB"/>
    <property type="match status" value="1"/>
</dbReference>
<feature type="transmembrane region" description="Helical" evidence="6">
    <location>
        <begin position="142"/>
        <end position="162"/>
    </location>
</feature>
<feature type="domain" description="ABC transmembrane type-2" evidence="7">
    <location>
        <begin position="27"/>
        <end position="262"/>
    </location>
</feature>
<dbReference type="EMBL" id="JBIRYO010000014">
    <property type="protein sequence ID" value="MFI2476034.1"/>
    <property type="molecule type" value="Genomic_DNA"/>
</dbReference>
<evidence type="ECO:0000256" key="2">
    <source>
        <dbReference type="ARBA" id="ARBA00022692"/>
    </source>
</evidence>
<evidence type="ECO:0000256" key="4">
    <source>
        <dbReference type="ARBA" id="ARBA00023136"/>
    </source>
</evidence>
<dbReference type="PROSITE" id="PS51012">
    <property type="entry name" value="ABC_TM2"/>
    <property type="match status" value="1"/>
</dbReference>
<dbReference type="RefSeq" id="WP_397093362.1">
    <property type="nucleotide sequence ID" value="NZ_JBIRYO010000014.1"/>
</dbReference>
<keyword evidence="5" id="KW-0046">Antibiotic resistance</keyword>
<gene>
    <name evidence="8" type="ORF">ACH49W_21880</name>
</gene>